<dbReference type="InterPro" id="IPR011013">
    <property type="entry name" value="Gal_mutarotase_sf_dom"/>
</dbReference>
<dbReference type="FunFam" id="2.70.98.10:FF:000001">
    <property type="entry name" value="Glucans biosynthesis protein G"/>
    <property type="match status" value="1"/>
</dbReference>
<dbReference type="Gene3D" id="2.70.98.10">
    <property type="match status" value="1"/>
</dbReference>
<protein>
    <submittedName>
        <fullName evidence="8">Glucans biosynthesis protein</fullName>
    </submittedName>
</protein>
<dbReference type="PANTHER" id="PTHR30504:SF2">
    <property type="entry name" value="GLUCANS BIOSYNTHESIS PROTEIN G"/>
    <property type="match status" value="1"/>
</dbReference>
<dbReference type="InterPro" id="IPR014756">
    <property type="entry name" value="Ig_E-set"/>
</dbReference>
<evidence type="ECO:0000259" key="7">
    <source>
        <dbReference type="Pfam" id="PF04349"/>
    </source>
</evidence>
<evidence type="ECO:0000256" key="6">
    <source>
        <dbReference type="SAM" id="SignalP"/>
    </source>
</evidence>
<keyword evidence="5" id="KW-0574">Periplasm</keyword>
<organism evidence="8 9">
    <name type="scientific">Roseovarius lutimaris</name>
    <dbReference type="NCBI Taxonomy" id="1005928"/>
    <lineage>
        <taxon>Bacteria</taxon>
        <taxon>Pseudomonadati</taxon>
        <taxon>Pseudomonadota</taxon>
        <taxon>Alphaproteobacteria</taxon>
        <taxon>Rhodobacterales</taxon>
        <taxon>Roseobacteraceae</taxon>
        <taxon>Roseovarius</taxon>
    </lineage>
</organism>
<dbReference type="AlphaFoldDB" id="A0A1I4YR83"/>
<evidence type="ECO:0000313" key="8">
    <source>
        <dbReference type="EMBL" id="SFN40558.1"/>
    </source>
</evidence>
<dbReference type="InterPro" id="IPR014438">
    <property type="entry name" value="Glucan_biosyn_MdoG/MdoD"/>
</dbReference>
<dbReference type="EMBL" id="FOVP01000002">
    <property type="protein sequence ID" value="SFN40558.1"/>
    <property type="molecule type" value="Genomic_DNA"/>
</dbReference>
<evidence type="ECO:0000256" key="5">
    <source>
        <dbReference type="ARBA" id="ARBA00022764"/>
    </source>
</evidence>
<dbReference type="InterPro" id="IPR014718">
    <property type="entry name" value="GH-type_carb-bd"/>
</dbReference>
<feature type="domain" description="Glucan biosynthesis periplasmic MdoG C-terminal" evidence="7">
    <location>
        <begin position="30"/>
        <end position="501"/>
    </location>
</feature>
<dbReference type="PIRSF" id="PIRSF006281">
    <property type="entry name" value="MdoG"/>
    <property type="match status" value="1"/>
</dbReference>
<name>A0A1I4YR83_9RHOB</name>
<dbReference type="Pfam" id="PF04349">
    <property type="entry name" value="MdoG"/>
    <property type="match status" value="1"/>
</dbReference>
<keyword evidence="9" id="KW-1185">Reference proteome</keyword>
<dbReference type="OrthoDB" id="9777817at2"/>
<evidence type="ECO:0000256" key="3">
    <source>
        <dbReference type="ARBA" id="ARBA00009284"/>
    </source>
</evidence>
<evidence type="ECO:0000256" key="1">
    <source>
        <dbReference type="ARBA" id="ARBA00004418"/>
    </source>
</evidence>
<comment type="subcellular location">
    <subcellularLocation>
        <location evidence="1">Periplasm</location>
    </subcellularLocation>
</comment>
<dbReference type="Gene3D" id="2.60.40.10">
    <property type="entry name" value="Immunoglobulins"/>
    <property type="match status" value="1"/>
</dbReference>
<comment type="similarity">
    <text evidence="3">Belongs to the OpgD/OpgG family.</text>
</comment>
<dbReference type="GO" id="GO:0003824">
    <property type="term" value="F:catalytic activity"/>
    <property type="evidence" value="ECO:0007669"/>
    <property type="project" value="InterPro"/>
</dbReference>
<dbReference type="InterPro" id="IPR007444">
    <property type="entry name" value="Glucan_biosyn_MdoG_C"/>
</dbReference>
<proteinExistence type="inferred from homology"/>
<evidence type="ECO:0000313" key="9">
    <source>
        <dbReference type="Proteomes" id="UP000198599"/>
    </source>
</evidence>
<dbReference type="GO" id="GO:0030246">
    <property type="term" value="F:carbohydrate binding"/>
    <property type="evidence" value="ECO:0007669"/>
    <property type="project" value="InterPro"/>
</dbReference>
<gene>
    <name evidence="8" type="ORF">SAMN04487859_10210</name>
</gene>
<dbReference type="GO" id="GO:0030288">
    <property type="term" value="C:outer membrane-bounded periplasmic space"/>
    <property type="evidence" value="ECO:0007669"/>
    <property type="project" value="TreeGrafter"/>
</dbReference>
<feature type="chain" id="PRO_5011659134" evidence="6">
    <location>
        <begin position="23"/>
        <end position="503"/>
    </location>
</feature>
<dbReference type="SUPFAM" id="SSF74650">
    <property type="entry name" value="Galactose mutarotase-like"/>
    <property type="match status" value="1"/>
</dbReference>
<keyword evidence="4 6" id="KW-0732">Signal</keyword>
<accession>A0A1I4YR83</accession>
<dbReference type="RefSeq" id="WP_092834110.1">
    <property type="nucleotide sequence ID" value="NZ_FOVP01000002.1"/>
</dbReference>
<reference evidence="9" key="1">
    <citation type="submission" date="2016-10" db="EMBL/GenBank/DDBJ databases">
        <authorList>
            <person name="Varghese N."/>
            <person name="Submissions S."/>
        </authorList>
    </citation>
    <scope>NUCLEOTIDE SEQUENCE [LARGE SCALE GENOMIC DNA]</scope>
    <source>
        <strain evidence="9">DSM 28463</strain>
    </source>
</reference>
<evidence type="ECO:0000256" key="4">
    <source>
        <dbReference type="ARBA" id="ARBA00022729"/>
    </source>
</evidence>
<feature type="signal peptide" evidence="6">
    <location>
        <begin position="1"/>
        <end position="22"/>
    </location>
</feature>
<dbReference type="Proteomes" id="UP000198599">
    <property type="component" value="Unassembled WGS sequence"/>
</dbReference>
<dbReference type="GO" id="GO:0051274">
    <property type="term" value="P:beta-glucan biosynthetic process"/>
    <property type="evidence" value="ECO:0007669"/>
    <property type="project" value="TreeGrafter"/>
</dbReference>
<sequence length="503" mass="56816">MNRRDLLKSVAAFALSPALARADDVATTPFSKEGLVDLARDIARKPYAKRATVPQAWREMSYDEYRSIWFRSRDAIWSDTDYPLRVDLFHPGLYFPNTVEVNLVEDGQSRVLPFDFSLFDKTDTAPDLPLDGHLGYSGVRLRAELEKPGIFQEYAVFQGASYFRVIARDLVYGLSARGLAVNTAAPEGEEFPDFTRFWIERPAMGATTHKIHALMESASVTGIYHFALRPNGKATDVDVSCTLFPRVELGNIGIAPLTSMFFFDETNRNRFDDFRPAVHDSDGLSILNGRGEMIWRPLANPRDVQISSFVDENPQGFGLAQRERRFSDFADLEALYHKRPSLWITPGEDWGRGAITLVEIPTDKEIYDNIVAYWRPRDPLAAGSEHSFSYHMTWVDQIETKKPVSQVLNTRIGKGFTHGEKKVVAIDFAPHEALPDDLEDLVIHASSNRLEVSEGLVQRNPDTGGPRLAFSFQPGDVTAAELRAQLFYQGRSVTEVWLYRWTA</sequence>
<dbReference type="SUPFAM" id="SSF81296">
    <property type="entry name" value="E set domains"/>
    <property type="match status" value="1"/>
</dbReference>
<dbReference type="STRING" id="1005928.SAMN04487859_10210"/>
<dbReference type="InterPro" id="IPR013783">
    <property type="entry name" value="Ig-like_fold"/>
</dbReference>
<dbReference type="UniPathway" id="UPA00637"/>
<comment type="pathway">
    <text evidence="2">Glycan metabolism; osmoregulated periplasmic glucan (OPG) biosynthesis.</text>
</comment>
<dbReference type="PANTHER" id="PTHR30504">
    <property type="entry name" value="GLUCANS BIOSYNTHESIS PROTEIN"/>
    <property type="match status" value="1"/>
</dbReference>
<evidence type="ECO:0000256" key="2">
    <source>
        <dbReference type="ARBA" id="ARBA00005001"/>
    </source>
</evidence>